<organism evidence="1 2">
    <name type="scientific">Streptomyces lasiicapitis</name>
    <dbReference type="NCBI Taxonomy" id="1923961"/>
    <lineage>
        <taxon>Bacteria</taxon>
        <taxon>Bacillati</taxon>
        <taxon>Actinomycetota</taxon>
        <taxon>Actinomycetes</taxon>
        <taxon>Kitasatosporales</taxon>
        <taxon>Streptomycetaceae</taxon>
        <taxon>Streptomyces</taxon>
    </lineage>
</organism>
<protein>
    <submittedName>
        <fullName evidence="1">Uncharacterized protein</fullName>
    </submittedName>
</protein>
<keyword evidence="2" id="KW-1185">Reference proteome</keyword>
<dbReference type="RefSeq" id="WP_229697646.1">
    <property type="nucleotide sequence ID" value="NZ_BMNG01000026.1"/>
</dbReference>
<name>A0ABQ2MUE4_9ACTN</name>
<evidence type="ECO:0000313" key="1">
    <source>
        <dbReference type="EMBL" id="GGO58832.1"/>
    </source>
</evidence>
<dbReference type="EMBL" id="BMNG01000026">
    <property type="protein sequence ID" value="GGO58832.1"/>
    <property type="molecule type" value="Genomic_DNA"/>
</dbReference>
<gene>
    <name evidence="1" type="ORF">GCM10012286_79030</name>
</gene>
<dbReference type="Proteomes" id="UP000656881">
    <property type="component" value="Unassembled WGS sequence"/>
</dbReference>
<comment type="caution">
    <text evidence="1">The sequence shown here is derived from an EMBL/GenBank/DDBJ whole genome shotgun (WGS) entry which is preliminary data.</text>
</comment>
<accession>A0ABQ2MUE4</accession>
<proteinExistence type="predicted"/>
<reference evidence="2" key="1">
    <citation type="journal article" date="2019" name="Int. J. Syst. Evol. Microbiol.">
        <title>The Global Catalogue of Microorganisms (GCM) 10K type strain sequencing project: providing services to taxonomists for standard genome sequencing and annotation.</title>
        <authorList>
            <consortium name="The Broad Institute Genomics Platform"/>
            <consortium name="The Broad Institute Genome Sequencing Center for Infectious Disease"/>
            <person name="Wu L."/>
            <person name="Ma J."/>
        </authorList>
    </citation>
    <scope>NUCLEOTIDE SEQUENCE [LARGE SCALE GENOMIC DNA]</scope>
    <source>
        <strain evidence="2">CGMCC 4.7349</strain>
    </source>
</reference>
<sequence length="83" mass="9421">MSDFKPPVELIKKERSAEEARARLAGLEGEAYEKQWRTWRTAAEDFQAAVTEYAARNDVTMARNDLEQAVKAAVRHAEEDPAE</sequence>
<evidence type="ECO:0000313" key="2">
    <source>
        <dbReference type="Proteomes" id="UP000656881"/>
    </source>
</evidence>